<feature type="domain" description="BACON" evidence="8">
    <location>
        <begin position="628"/>
        <end position="714"/>
    </location>
</feature>
<dbReference type="GO" id="GO:0006508">
    <property type="term" value="P:proteolysis"/>
    <property type="evidence" value="ECO:0007669"/>
    <property type="project" value="UniProtKB-KW"/>
</dbReference>
<feature type="active site" description="Charge relay system" evidence="5">
    <location>
        <position position="552"/>
    </location>
</feature>
<feature type="active site" description="Charge relay system" evidence="5">
    <location>
        <position position="317"/>
    </location>
</feature>
<dbReference type="Gene3D" id="2.60.120.380">
    <property type="match status" value="1"/>
</dbReference>
<sequence length="837" mass="84973">MRIRLWVIGSLVAVVAGCGGGGGGDSGGAGSGSTTYSIAGTITAGADSAIDGDTADASVPRTSNGSLATAQRLRNPVSVGGYANEATDEFDVYRIDLAGGQQLNLFVAEDGEANDLDLLIGDLGGNVLASSLGTGKLETIVVPGNGTASYIVQVSAFAGSSNYVLSITQQGQTATTQPLNAMSTQAEFLPDQALVAYRDDAGAIEAKALGAQSLGHIPGSVDLLDLSSSTKTLGTMRSGEFHYADPALEAKARTLLAIKALQAQPAVKFAEPNLLRHASALPNDEFVSQQWHYNLINLPPAWDLTHGSGSVIVAVADTGVRLSHPDLVGKFDPADPDGFDFVNDTRRSLDGNGRDGNADDPGDGGVVGGSSFHGTHVAGTIAAATNNGIGVAGVGWDTRIMPLRVLGEGGAGSAFDITNAVLYAARLPNASGVLPPVKASVINLSLGSENSSATEQQAYADAIAAGVIVVAAAGNSGDSRVSYPASYPGVVSVAAVGRQKQRAPYSQFNSAVDVAAPGGDQSRAGADGVLSTLSSDGSGPIQDGLGYLQGTSMATPHVAGVVALMKAVNPNLTPAQFNTLLASGAITEDLGAAGRDNSFGYGLIDANKAVREAIRLANGNAPPDNPRLGVQPDSLSLGNTLTTATLDARNAGTGALTITSVSDDAPWLTVSAQAVNASGQGRYLVTVDRSGLASGTYSATVTFVSAVNTVTVPVLMTIGAVVGTVNAGKQYVLLVDPDSLDAVDTDEVVVADGRYRFTLAAPNGDYLLISGTDSDDDGFICDDGEACGGFPTLDTILPVTIGGAARTGLDFLVSFDLSAPDTQTVTSPLRRGYRVRN</sequence>
<dbReference type="OrthoDB" id="9790784at2"/>
<comment type="caution">
    <text evidence="9">The sequence shown here is derived from an EMBL/GenBank/DDBJ whole genome shotgun (WGS) entry which is preliminary data.</text>
</comment>
<feature type="domain" description="Peptidase S8/S53" evidence="7">
    <location>
        <begin position="310"/>
        <end position="602"/>
    </location>
</feature>
<keyword evidence="2 5" id="KW-0645">Protease</keyword>
<feature type="compositionally biased region" description="Basic and acidic residues" evidence="6">
    <location>
        <begin position="345"/>
        <end position="357"/>
    </location>
</feature>
<evidence type="ECO:0000256" key="4">
    <source>
        <dbReference type="ARBA" id="ARBA00022825"/>
    </source>
</evidence>
<evidence type="ECO:0000256" key="3">
    <source>
        <dbReference type="ARBA" id="ARBA00022801"/>
    </source>
</evidence>
<dbReference type="InterPro" id="IPR024361">
    <property type="entry name" value="BACON"/>
</dbReference>
<keyword evidence="4 5" id="KW-0720">Serine protease</keyword>
<evidence type="ECO:0000256" key="5">
    <source>
        <dbReference type="PROSITE-ProRule" id="PRU01240"/>
    </source>
</evidence>
<dbReference type="PANTHER" id="PTHR43806">
    <property type="entry name" value="PEPTIDASE S8"/>
    <property type="match status" value="1"/>
</dbReference>
<dbReference type="Pfam" id="PF19190">
    <property type="entry name" value="BACON_2"/>
    <property type="match status" value="1"/>
</dbReference>
<dbReference type="InterPro" id="IPR036852">
    <property type="entry name" value="Peptidase_S8/S53_dom_sf"/>
</dbReference>
<name>A0A4R7P585_9GAMM</name>
<dbReference type="Proteomes" id="UP000295341">
    <property type="component" value="Unassembled WGS sequence"/>
</dbReference>
<dbReference type="GO" id="GO:0004252">
    <property type="term" value="F:serine-type endopeptidase activity"/>
    <property type="evidence" value="ECO:0007669"/>
    <property type="project" value="UniProtKB-UniRule"/>
</dbReference>
<dbReference type="PROSITE" id="PS00137">
    <property type="entry name" value="SUBTILASE_HIS"/>
    <property type="match status" value="1"/>
</dbReference>
<protein>
    <submittedName>
        <fullName evidence="9">Serine protease</fullName>
    </submittedName>
</protein>
<dbReference type="PRINTS" id="PR00723">
    <property type="entry name" value="SUBTILISIN"/>
</dbReference>
<dbReference type="Gene3D" id="3.40.50.200">
    <property type="entry name" value="Peptidase S8/S53 domain"/>
    <property type="match status" value="1"/>
</dbReference>
<dbReference type="InterPro" id="IPR023828">
    <property type="entry name" value="Peptidase_S8_Ser-AS"/>
</dbReference>
<keyword evidence="3 5" id="KW-0378">Hydrolase</keyword>
<gene>
    <name evidence="9" type="ORF">DFR24_2515</name>
</gene>
<dbReference type="SUPFAM" id="SSF52743">
    <property type="entry name" value="Subtilisin-like"/>
    <property type="match status" value="1"/>
</dbReference>
<dbReference type="PROSITE" id="PS00138">
    <property type="entry name" value="SUBTILASE_SER"/>
    <property type="match status" value="1"/>
</dbReference>
<comment type="similarity">
    <text evidence="1 5">Belongs to the peptidase S8 family.</text>
</comment>
<proteinExistence type="inferred from homology"/>
<evidence type="ECO:0000256" key="1">
    <source>
        <dbReference type="ARBA" id="ARBA00011073"/>
    </source>
</evidence>
<evidence type="ECO:0000259" key="7">
    <source>
        <dbReference type="Pfam" id="PF00082"/>
    </source>
</evidence>
<evidence type="ECO:0000259" key="8">
    <source>
        <dbReference type="Pfam" id="PF19190"/>
    </source>
</evidence>
<dbReference type="InterPro" id="IPR017309">
    <property type="entry name" value="Pept_S8A_subtilisin_proteobac"/>
</dbReference>
<organism evidence="9 10">
    <name type="scientific">Panacagrimonas perspica</name>
    <dbReference type="NCBI Taxonomy" id="381431"/>
    <lineage>
        <taxon>Bacteria</taxon>
        <taxon>Pseudomonadati</taxon>
        <taxon>Pseudomonadota</taxon>
        <taxon>Gammaproteobacteria</taxon>
        <taxon>Nevskiales</taxon>
        <taxon>Nevskiaceae</taxon>
        <taxon>Panacagrimonas</taxon>
    </lineage>
</organism>
<feature type="active site" description="Charge relay system" evidence="5">
    <location>
        <position position="373"/>
    </location>
</feature>
<dbReference type="PROSITE" id="PS51257">
    <property type="entry name" value="PROKAR_LIPOPROTEIN"/>
    <property type="match status" value="1"/>
</dbReference>
<evidence type="ECO:0000256" key="6">
    <source>
        <dbReference type="SAM" id="MobiDB-lite"/>
    </source>
</evidence>
<feature type="region of interest" description="Disordered" evidence="6">
    <location>
        <begin position="345"/>
        <end position="369"/>
    </location>
</feature>
<dbReference type="PROSITE" id="PS51892">
    <property type="entry name" value="SUBTILASE"/>
    <property type="match status" value="1"/>
</dbReference>
<dbReference type="InterPro" id="IPR050131">
    <property type="entry name" value="Peptidase_S8_subtilisin-like"/>
</dbReference>
<dbReference type="EMBL" id="SOBT01000009">
    <property type="protein sequence ID" value="TDU28150.1"/>
    <property type="molecule type" value="Genomic_DNA"/>
</dbReference>
<dbReference type="RefSeq" id="WP_133881733.1">
    <property type="nucleotide sequence ID" value="NZ_MWIN01000044.1"/>
</dbReference>
<evidence type="ECO:0000313" key="9">
    <source>
        <dbReference type="EMBL" id="TDU28150.1"/>
    </source>
</evidence>
<accession>A0A4R7P585</accession>
<dbReference type="PIRSF" id="PIRSF037893">
    <property type="entry name" value="Subtilisin_rel_Maqu_2796"/>
    <property type="match status" value="1"/>
</dbReference>
<evidence type="ECO:0000313" key="10">
    <source>
        <dbReference type="Proteomes" id="UP000295341"/>
    </source>
</evidence>
<dbReference type="InterPro" id="IPR000209">
    <property type="entry name" value="Peptidase_S8/S53_dom"/>
</dbReference>
<dbReference type="InterPro" id="IPR015500">
    <property type="entry name" value="Peptidase_S8_subtilisin-rel"/>
</dbReference>
<keyword evidence="10" id="KW-1185">Reference proteome</keyword>
<dbReference type="Pfam" id="PF00082">
    <property type="entry name" value="Peptidase_S8"/>
    <property type="match status" value="1"/>
</dbReference>
<dbReference type="PANTHER" id="PTHR43806:SF11">
    <property type="entry name" value="CEREVISIN-RELATED"/>
    <property type="match status" value="1"/>
</dbReference>
<evidence type="ECO:0000256" key="2">
    <source>
        <dbReference type="ARBA" id="ARBA00022670"/>
    </source>
</evidence>
<dbReference type="AlphaFoldDB" id="A0A4R7P585"/>
<reference evidence="9 10" key="1">
    <citation type="submission" date="2019-03" db="EMBL/GenBank/DDBJ databases">
        <title>Genomic Encyclopedia of Type Strains, Phase IV (KMG-IV): sequencing the most valuable type-strain genomes for metagenomic binning, comparative biology and taxonomic classification.</title>
        <authorList>
            <person name="Goeker M."/>
        </authorList>
    </citation>
    <scope>NUCLEOTIDE SEQUENCE [LARGE SCALE GENOMIC DNA]</scope>
    <source>
        <strain evidence="9 10">DSM 26377</strain>
    </source>
</reference>
<dbReference type="InterPro" id="IPR022398">
    <property type="entry name" value="Peptidase_S8_His-AS"/>
</dbReference>